<dbReference type="InterPro" id="IPR050925">
    <property type="entry name" value="Rhomboid_protease_S54"/>
</dbReference>
<feature type="transmembrane region" description="Helical" evidence="7">
    <location>
        <begin position="171"/>
        <end position="189"/>
    </location>
</feature>
<organism evidence="10 11">
    <name type="scientific">Microbacter margulisiae</name>
    <dbReference type="NCBI Taxonomy" id="1350067"/>
    <lineage>
        <taxon>Bacteria</taxon>
        <taxon>Pseudomonadati</taxon>
        <taxon>Bacteroidota</taxon>
        <taxon>Bacteroidia</taxon>
        <taxon>Bacteroidales</taxon>
        <taxon>Porphyromonadaceae</taxon>
        <taxon>Microbacter</taxon>
    </lineage>
</organism>
<evidence type="ECO:0000313" key="10">
    <source>
        <dbReference type="EMBL" id="MBB3188555.1"/>
    </source>
</evidence>
<dbReference type="InterPro" id="IPR035952">
    <property type="entry name" value="Rhomboid-like_sf"/>
</dbReference>
<keyword evidence="11" id="KW-1185">Reference proteome</keyword>
<accession>A0A7W5H385</accession>
<dbReference type="Gene3D" id="1.20.1540.10">
    <property type="entry name" value="Rhomboid-like"/>
    <property type="match status" value="1"/>
</dbReference>
<protein>
    <submittedName>
        <fullName evidence="10">Membrane associated rhomboid family serine protease</fullName>
    </submittedName>
</protein>
<keyword evidence="5 7" id="KW-1133">Transmembrane helix</keyword>
<dbReference type="GO" id="GO:0004252">
    <property type="term" value="F:serine-type endopeptidase activity"/>
    <property type="evidence" value="ECO:0007669"/>
    <property type="project" value="InterPro"/>
</dbReference>
<keyword evidence="4" id="KW-0378">Hydrolase</keyword>
<feature type="domain" description="DUF6576" evidence="9">
    <location>
        <begin position="249"/>
        <end position="288"/>
    </location>
</feature>
<reference evidence="10 11" key="1">
    <citation type="submission" date="2020-08" db="EMBL/GenBank/DDBJ databases">
        <title>Genomic Encyclopedia of Type Strains, Phase IV (KMG-IV): sequencing the most valuable type-strain genomes for metagenomic binning, comparative biology and taxonomic classification.</title>
        <authorList>
            <person name="Goeker M."/>
        </authorList>
    </citation>
    <scope>NUCLEOTIDE SEQUENCE [LARGE SCALE GENOMIC DNA]</scope>
    <source>
        <strain evidence="10 11">DSM 27471</strain>
    </source>
</reference>
<evidence type="ECO:0000259" key="9">
    <source>
        <dbReference type="Pfam" id="PF20216"/>
    </source>
</evidence>
<evidence type="ECO:0000256" key="2">
    <source>
        <dbReference type="ARBA" id="ARBA00009045"/>
    </source>
</evidence>
<dbReference type="InterPro" id="IPR022764">
    <property type="entry name" value="Peptidase_S54_rhomboid_dom"/>
</dbReference>
<dbReference type="AlphaFoldDB" id="A0A7W5H385"/>
<feature type="domain" description="Peptidase S54 rhomboid" evidence="8">
    <location>
        <begin position="65"/>
        <end position="208"/>
    </location>
</feature>
<name>A0A7W5H385_9PORP</name>
<evidence type="ECO:0000256" key="7">
    <source>
        <dbReference type="SAM" id="Phobius"/>
    </source>
</evidence>
<dbReference type="Pfam" id="PF20216">
    <property type="entry name" value="DUF6576"/>
    <property type="match status" value="1"/>
</dbReference>
<dbReference type="GO" id="GO:0016020">
    <property type="term" value="C:membrane"/>
    <property type="evidence" value="ECO:0007669"/>
    <property type="project" value="UniProtKB-SubCell"/>
</dbReference>
<dbReference type="Proteomes" id="UP000544222">
    <property type="component" value="Unassembled WGS sequence"/>
</dbReference>
<evidence type="ECO:0000313" key="11">
    <source>
        <dbReference type="Proteomes" id="UP000544222"/>
    </source>
</evidence>
<evidence type="ECO:0000256" key="5">
    <source>
        <dbReference type="ARBA" id="ARBA00022989"/>
    </source>
</evidence>
<dbReference type="InterPro" id="IPR046483">
    <property type="entry name" value="DUF6576"/>
</dbReference>
<evidence type="ECO:0000256" key="3">
    <source>
        <dbReference type="ARBA" id="ARBA00022692"/>
    </source>
</evidence>
<dbReference type="PANTHER" id="PTHR43731">
    <property type="entry name" value="RHOMBOID PROTEASE"/>
    <property type="match status" value="1"/>
</dbReference>
<evidence type="ECO:0000256" key="6">
    <source>
        <dbReference type="ARBA" id="ARBA00023136"/>
    </source>
</evidence>
<dbReference type="PANTHER" id="PTHR43731:SF14">
    <property type="entry name" value="PRESENILIN-ASSOCIATED RHOMBOID-LIKE PROTEIN, MITOCHONDRIAL"/>
    <property type="match status" value="1"/>
</dbReference>
<proteinExistence type="inferred from homology"/>
<comment type="similarity">
    <text evidence="2">Belongs to the peptidase S54 family.</text>
</comment>
<evidence type="ECO:0000256" key="4">
    <source>
        <dbReference type="ARBA" id="ARBA00022801"/>
    </source>
</evidence>
<dbReference type="RefSeq" id="WP_183414307.1">
    <property type="nucleotide sequence ID" value="NZ_JACHYB010000002.1"/>
</dbReference>
<feature type="transmembrane region" description="Helical" evidence="7">
    <location>
        <begin position="68"/>
        <end position="92"/>
    </location>
</feature>
<comment type="caution">
    <text evidence="10">The sequence shown here is derived from an EMBL/GenBank/DDBJ whole genome shotgun (WGS) entry which is preliminary data.</text>
</comment>
<keyword evidence="10" id="KW-0645">Protease</keyword>
<dbReference type="GO" id="GO:0006508">
    <property type="term" value="P:proteolysis"/>
    <property type="evidence" value="ECO:0007669"/>
    <property type="project" value="UniProtKB-KW"/>
</dbReference>
<comment type="subcellular location">
    <subcellularLocation>
        <location evidence="1">Membrane</location>
        <topology evidence="1">Multi-pass membrane protein</topology>
    </subcellularLocation>
</comment>
<feature type="transmembrane region" description="Helical" evidence="7">
    <location>
        <begin position="104"/>
        <end position="126"/>
    </location>
</feature>
<sequence length="293" mass="33399">MPYFDDIRNRFQHETMLKKLLYINIAIFLLAQITIISLRLFNSDGTEWLAYAEVPSSLPLLAMRPWTLLTYMFLHVGFLHILFNLLCLFWFGQLFLLYFSQKHLLGVYLLGGFAGALFYIGAYNLFPYFAIVRENSFLLGASASIMAIIVAVATHVPNFEVPLWLFGKVRLKYIAVFTLIISILGVSSNNAGGEFAHLGGALIGFIFAKRFHAGKDLTKGINKLIDGIITLFKPRPKRVKMTYTRAKTDAFYNKQQHDNEKEIDVILDKIKRSGYDSLSAEEKKKLFDRSSKS</sequence>
<feature type="transmembrane region" description="Helical" evidence="7">
    <location>
        <begin position="138"/>
        <end position="159"/>
    </location>
</feature>
<dbReference type="SUPFAM" id="SSF144091">
    <property type="entry name" value="Rhomboid-like"/>
    <property type="match status" value="1"/>
</dbReference>
<keyword evidence="6 7" id="KW-0472">Membrane</keyword>
<evidence type="ECO:0000259" key="8">
    <source>
        <dbReference type="Pfam" id="PF01694"/>
    </source>
</evidence>
<evidence type="ECO:0000256" key="1">
    <source>
        <dbReference type="ARBA" id="ARBA00004141"/>
    </source>
</evidence>
<keyword evidence="3 7" id="KW-0812">Transmembrane</keyword>
<gene>
    <name evidence="10" type="ORF">FHX64_002753</name>
</gene>
<dbReference type="Pfam" id="PF01694">
    <property type="entry name" value="Rhomboid"/>
    <property type="match status" value="1"/>
</dbReference>
<feature type="transmembrane region" description="Helical" evidence="7">
    <location>
        <begin position="21"/>
        <end position="41"/>
    </location>
</feature>
<dbReference type="EMBL" id="JACHYB010000002">
    <property type="protein sequence ID" value="MBB3188555.1"/>
    <property type="molecule type" value="Genomic_DNA"/>
</dbReference>